<dbReference type="Gene3D" id="1.10.890.40">
    <property type="match status" value="1"/>
</dbReference>
<sequence length="157" mass="17160">MGDLLAVFAAKIVSIALYKRWSLKIALAWCLLPAPLSAEDVPLFTPTERIYEACGGFGDGSDVHLSTCFAYLVGVVDTANEANFLAQGLRLGHFNESTGEFHPRVVHQHCPPKALPVDLVRDIFLDYVENTLPDRDMDAPAAGTVLWALAKRYPCDG</sequence>
<reference evidence="2 4" key="1">
    <citation type="submission" date="2017-01" db="EMBL/GenBank/DDBJ databases">
        <authorList>
            <person name="Varghese N."/>
            <person name="Submissions S."/>
        </authorList>
    </citation>
    <scope>NUCLEOTIDE SEQUENCE [LARGE SCALE GENOMIC DNA]</scope>
    <source>
        <strain evidence="2 4">DSM 18447</strain>
    </source>
</reference>
<reference evidence="3 5" key="2">
    <citation type="submission" date="2021-01" db="EMBL/GenBank/DDBJ databases">
        <title>Biogeographic distribution of Paracoccus.</title>
        <authorList>
            <person name="Hollensteiner J."/>
            <person name="Leineberger J."/>
            <person name="Brinkhoff T."/>
            <person name="Daniel R."/>
        </authorList>
    </citation>
    <scope>NUCLEOTIDE SEQUENCE [LARGE SCALE GENOMIC DNA]</scope>
    <source>
        <strain evidence="3 5">DSM 18447</strain>
    </source>
</reference>
<dbReference type="Proteomes" id="UP001215549">
    <property type="component" value="Chromosome"/>
</dbReference>
<feature type="domain" description="Rap1a immunity protein" evidence="1">
    <location>
        <begin position="49"/>
        <end position="155"/>
    </location>
</feature>
<dbReference type="Proteomes" id="UP000186216">
    <property type="component" value="Unassembled WGS sequence"/>
</dbReference>
<evidence type="ECO:0000313" key="5">
    <source>
        <dbReference type="Proteomes" id="UP001215549"/>
    </source>
</evidence>
<evidence type="ECO:0000313" key="3">
    <source>
        <dbReference type="EMBL" id="WCR04572.1"/>
    </source>
</evidence>
<accession>A0AA45W4M8</accession>
<evidence type="ECO:0000259" key="1">
    <source>
        <dbReference type="Pfam" id="PF18602"/>
    </source>
</evidence>
<evidence type="ECO:0000313" key="2">
    <source>
        <dbReference type="EMBL" id="SIS86942.1"/>
    </source>
</evidence>
<evidence type="ECO:0000313" key="4">
    <source>
        <dbReference type="Proteomes" id="UP000186216"/>
    </source>
</evidence>
<dbReference type="AlphaFoldDB" id="A0AA45W4M8"/>
<proteinExistence type="predicted"/>
<gene>
    <name evidence="3" type="ORF">JHX88_07595</name>
    <name evidence="2" type="ORF">SAMN05421772_10728</name>
</gene>
<dbReference type="InterPro" id="IPR041238">
    <property type="entry name" value="Rap1a"/>
</dbReference>
<dbReference type="Pfam" id="PF18602">
    <property type="entry name" value="Rap1a"/>
    <property type="match status" value="1"/>
</dbReference>
<dbReference type="EMBL" id="CP067140">
    <property type="protein sequence ID" value="WCR04572.1"/>
    <property type="molecule type" value="Genomic_DNA"/>
</dbReference>
<organism evidence="2 4">
    <name type="scientific">Paracoccus saliphilus</name>
    <dbReference type="NCBI Taxonomy" id="405559"/>
    <lineage>
        <taxon>Bacteria</taxon>
        <taxon>Pseudomonadati</taxon>
        <taxon>Pseudomonadota</taxon>
        <taxon>Alphaproteobacteria</taxon>
        <taxon>Rhodobacterales</taxon>
        <taxon>Paracoccaceae</taxon>
        <taxon>Paracoccus</taxon>
    </lineage>
</organism>
<keyword evidence="5" id="KW-1185">Reference proteome</keyword>
<dbReference type="RefSeq" id="WP_076525979.1">
    <property type="nucleotide sequence ID" value="NZ_CP067140.1"/>
</dbReference>
<name>A0AA45W4M8_9RHOB</name>
<dbReference type="EMBL" id="FTOU01000007">
    <property type="protein sequence ID" value="SIS86942.1"/>
    <property type="molecule type" value="Genomic_DNA"/>
</dbReference>
<protein>
    <recommendedName>
        <fullName evidence="1">Rap1a immunity protein domain-containing protein</fullName>
    </recommendedName>
</protein>